<feature type="transmembrane region" description="Helical" evidence="20">
    <location>
        <begin position="410"/>
        <end position="428"/>
    </location>
</feature>
<dbReference type="Pfam" id="PF16905">
    <property type="entry name" value="GPHH"/>
    <property type="match status" value="1"/>
</dbReference>
<keyword evidence="24" id="KW-1185">Reference proteome</keyword>
<feature type="region of interest" description="Disordered" evidence="19">
    <location>
        <begin position="669"/>
        <end position="696"/>
    </location>
</feature>
<dbReference type="SMART" id="SM01062">
    <property type="entry name" value="Ca_chan_IQ"/>
    <property type="match status" value="1"/>
</dbReference>
<feature type="chain" id="PRO_5035778585" description="Voltage-dependent calcium channel type A subunit alpha-1" evidence="21">
    <location>
        <begin position="17"/>
        <end position="2092"/>
    </location>
</feature>
<keyword evidence="7 17" id="KW-0479">Metal-binding</keyword>
<evidence type="ECO:0000256" key="11">
    <source>
        <dbReference type="ARBA" id="ARBA00022989"/>
    </source>
</evidence>
<gene>
    <name evidence="23" type="ORF">EG68_00224</name>
</gene>
<keyword evidence="2" id="KW-0813">Transport</keyword>
<keyword evidence="12" id="KW-0406">Ion transport</keyword>
<feature type="transmembrane region" description="Helical" evidence="20">
    <location>
        <begin position="1048"/>
        <end position="1074"/>
    </location>
</feature>
<dbReference type="OrthoDB" id="416585at2759"/>
<keyword evidence="11 20" id="KW-1133">Transmembrane helix</keyword>
<name>A0A8S9Z4Q2_9TREM</name>
<dbReference type="FunFam" id="1.20.120.350:FF:000011">
    <property type="entry name" value="Voltage-dependent N-type calcium channel subunit alpha"/>
    <property type="match status" value="1"/>
</dbReference>
<dbReference type="PRINTS" id="PR00167">
    <property type="entry name" value="CACHANNEL"/>
</dbReference>
<feature type="region of interest" description="Disordered" evidence="19">
    <location>
        <begin position="1622"/>
        <end position="1661"/>
    </location>
</feature>
<evidence type="ECO:0000256" key="2">
    <source>
        <dbReference type="ARBA" id="ARBA00022448"/>
    </source>
</evidence>
<dbReference type="EMBL" id="JTDE01000058">
    <property type="protein sequence ID" value="KAF7262459.1"/>
    <property type="molecule type" value="Genomic_DNA"/>
</dbReference>
<feature type="compositionally biased region" description="Polar residues" evidence="19">
    <location>
        <begin position="681"/>
        <end position="694"/>
    </location>
</feature>
<evidence type="ECO:0000256" key="10">
    <source>
        <dbReference type="ARBA" id="ARBA00022882"/>
    </source>
</evidence>
<evidence type="ECO:0000256" key="13">
    <source>
        <dbReference type="ARBA" id="ARBA00023136"/>
    </source>
</evidence>
<feature type="transmembrane region" description="Helical" evidence="20">
    <location>
        <begin position="941"/>
        <end position="964"/>
    </location>
</feature>
<keyword evidence="5 18" id="KW-0107">Calcium channel</keyword>
<dbReference type="GO" id="GO:0007268">
    <property type="term" value="P:chemical synaptic transmission"/>
    <property type="evidence" value="ECO:0007669"/>
    <property type="project" value="TreeGrafter"/>
</dbReference>
<evidence type="ECO:0000256" key="5">
    <source>
        <dbReference type="ARBA" id="ARBA00022673"/>
    </source>
</evidence>
<dbReference type="Pfam" id="PF00520">
    <property type="entry name" value="Ion_trans"/>
    <property type="match status" value="4"/>
</dbReference>
<evidence type="ECO:0000256" key="17">
    <source>
        <dbReference type="PIRSR" id="PIRSR602077-1"/>
    </source>
</evidence>
<evidence type="ECO:0000256" key="21">
    <source>
        <dbReference type="SAM" id="SignalP"/>
    </source>
</evidence>
<evidence type="ECO:0000256" key="7">
    <source>
        <dbReference type="ARBA" id="ARBA00022723"/>
    </source>
</evidence>
<dbReference type="SUPFAM" id="SSF81324">
    <property type="entry name" value="Voltage-gated potassium channels"/>
    <property type="match status" value="4"/>
</dbReference>
<keyword evidence="15" id="KW-0407">Ion channel</keyword>
<evidence type="ECO:0000256" key="3">
    <source>
        <dbReference type="ARBA" id="ARBA00022553"/>
    </source>
</evidence>
<keyword evidence="13 20" id="KW-0472">Membrane</keyword>
<evidence type="ECO:0000256" key="6">
    <source>
        <dbReference type="ARBA" id="ARBA00022692"/>
    </source>
</evidence>
<keyword evidence="14" id="KW-0325">Glycoprotein</keyword>
<comment type="caution">
    <text evidence="23">The sequence shown here is derived from an EMBL/GenBank/DDBJ whole genome shotgun (WGS) entry which is preliminary data.</text>
</comment>
<dbReference type="FunFam" id="1.10.238.10:FF:000063">
    <property type="entry name" value="Voltage-dependent N-type calcium channel subunit alpha"/>
    <property type="match status" value="1"/>
</dbReference>
<dbReference type="InterPro" id="IPR005821">
    <property type="entry name" value="Ion_trans_dom"/>
</dbReference>
<keyword evidence="9 17" id="KW-0106">Calcium</keyword>
<dbReference type="Gene3D" id="1.10.287.70">
    <property type="match status" value="4"/>
</dbReference>
<dbReference type="GO" id="GO:0008331">
    <property type="term" value="F:high voltage-gated calcium channel activity"/>
    <property type="evidence" value="ECO:0007669"/>
    <property type="project" value="TreeGrafter"/>
</dbReference>
<dbReference type="PANTHER" id="PTHR45628:SF7">
    <property type="entry name" value="VOLTAGE-DEPENDENT CALCIUM CHANNEL TYPE A SUBUNIT ALPHA-1"/>
    <property type="match status" value="1"/>
</dbReference>
<keyword evidence="10 18" id="KW-0851">Voltage-gated channel</keyword>
<dbReference type="InterPro" id="IPR002077">
    <property type="entry name" value="VDCCAlpha1"/>
</dbReference>
<feature type="compositionally biased region" description="Polar residues" evidence="19">
    <location>
        <begin position="1645"/>
        <end position="1654"/>
    </location>
</feature>
<feature type="transmembrane region" description="Helical" evidence="20">
    <location>
        <begin position="536"/>
        <end position="558"/>
    </location>
</feature>
<feature type="transmembrane region" description="Helical" evidence="20">
    <location>
        <begin position="220"/>
        <end position="241"/>
    </location>
</feature>
<feature type="compositionally biased region" description="Polar residues" evidence="19">
    <location>
        <begin position="1622"/>
        <end position="1635"/>
    </location>
</feature>
<feature type="transmembrane region" description="Helical" evidence="20">
    <location>
        <begin position="613"/>
        <end position="637"/>
    </location>
</feature>
<dbReference type="Pfam" id="PF08763">
    <property type="entry name" value="Ca_chan_IQ"/>
    <property type="match status" value="1"/>
</dbReference>
<dbReference type="InterPro" id="IPR050599">
    <property type="entry name" value="VDCC_alpha-1_subunit"/>
</dbReference>
<dbReference type="GO" id="GO:0098793">
    <property type="term" value="C:presynapse"/>
    <property type="evidence" value="ECO:0007669"/>
    <property type="project" value="UniProtKB-ARBA"/>
</dbReference>
<dbReference type="InterPro" id="IPR027359">
    <property type="entry name" value="Volt_channel_dom_sf"/>
</dbReference>
<evidence type="ECO:0000259" key="22">
    <source>
        <dbReference type="SMART" id="SM01062"/>
    </source>
</evidence>
<feature type="transmembrane region" description="Helical" evidence="20">
    <location>
        <begin position="1128"/>
        <end position="1145"/>
    </location>
</feature>
<feature type="transmembrane region" description="Helical" evidence="20">
    <location>
        <begin position="832"/>
        <end position="853"/>
    </location>
</feature>
<feature type="transmembrane region" description="Helical" evidence="20">
    <location>
        <begin position="865"/>
        <end position="884"/>
    </location>
</feature>
<dbReference type="FunFam" id="1.10.287.70:FF:000007">
    <property type="entry name" value="Voltage-dependent L-type calcium channel subunit alpha"/>
    <property type="match status" value="1"/>
</dbReference>
<evidence type="ECO:0000313" key="23">
    <source>
        <dbReference type="EMBL" id="KAF7262459.1"/>
    </source>
</evidence>
<dbReference type="InterPro" id="IPR014873">
    <property type="entry name" value="VDCC_a1su_IQ"/>
</dbReference>
<keyword evidence="21" id="KW-0732">Signal</keyword>
<dbReference type="FunFam" id="1.20.120.350:FF:000013">
    <property type="entry name" value="Voltage-dependent N-type calcium channel subunit alpha"/>
    <property type="match status" value="1"/>
</dbReference>
<evidence type="ECO:0000313" key="24">
    <source>
        <dbReference type="Proteomes" id="UP000822476"/>
    </source>
</evidence>
<dbReference type="Proteomes" id="UP000822476">
    <property type="component" value="Unassembled WGS sequence"/>
</dbReference>
<dbReference type="FunFam" id="1.10.287.70:FF:000059">
    <property type="entry name" value="Voltage-dependent N-type calcium channel subunit alpha"/>
    <property type="match status" value="1"/>
</dbReference>
<organism evidence="23 24">
    <name type="scientific">Paragonimus skrjabini miyazakii</name>
    <dbReference type="NCBI Taxonomy" id="59628"/>
    <lineage>
        <taxon>Eukaryota</taxon>
        <taxon>Metazoa</taxon>
        <taxon>Spiralia</taxon>
        <taxon>Lophotrochozoa</taxon>
        <taxon>Platyhelminthes</taxon>
        <taxon>Trematoda</taxon>
        <taxon>Digenea</taxon>
        <taxon>Plagiorchiida</taxon>
        <taxon>Troglotremata</taxon>
        <taxon>Troglotrematidae</taxon>
        <taxon>Paragonimus</taxon>
    </lineage>
</organism>
<feature type="binding site" evidence="17">
    <location>
        <position position="1020"/>
    </location>
    <ligand>
        <name>Ca(2+)</name>
        <dbReference type="ChEBI" id="CHEBI:29108"/>
    </ligand>
</feature>
<reference evidence="23" key="1">
    <citation type="submission" date="2019-07" db="EMBL/GenBank/DDBJ databases">
        <title>Annotation for the trematode Paragonimus miyazaki's.</title>
        <authorList>
            <person name="Choi Y.-J."/>
        </authorList>
    </citation>
    <scope>NUCLEOTIDE SEQUENCE</scope>
    <source>
        <strain evidence="23">Japan</strain>
    </source>
</reference>
<feature type="transmembrane region" description="Helical" evidence="20">
    <location>
        <begin position="440"/>
        <end position="461"/>
    </location>
</feature>
<evidence type="ECO:0000256" key="15">
    <source>
        <dbReference type="ARBA" id="ARBA00023303"/>
    </source>
</evidence>
<dbReference type="GO" id="GO:0005891">
    <property type="term" value="C:voltage-gated calcium channel complex"/>
    <property type="evidence" value="ECO:0007669"/>
    <property type="project" value="InterPro"/>
</dbReference>
<evidence type="ECO:0000256" key="16">
    <source>
        <dbReference type="ARBA" id="ARBA00069462"/>
    </source>
</evidence>
<feature type="transmembrane region" description="Helical" evidence="20">
    <location>
        <begin position="1353"/>
        <end position="1376"/>
    </location>
</feature>
<dbReference type="PANTHER" id="PTHR45628">
    <property type="entry name" value="VOLTAGE-DEPENDENT CALCIUM CHANNEL TYPE A SUBUNIT ALPHA-1"/>
    <property type="match status" value="1"/>
</dbReference>
<keyword evidence="4 18" id="KW-0109">Calcium transport</keyword>
<dbReference type="GO" id="GO:0098703">
    <property type="term" value="P:calcium ion import across plasma membrane"/>
    <property type="evidence" value="ECO:0007669"/>
    <property type="project" value="TreeGrafter"/>
</dbReference>
<dbReference type="Gene3D" id="1.10.238.10">
    <property type="entry name" value="EF-hand"/>
    <property type="match status" value="1"/>
</dbReference>
<dbReference type="InterPro" id="IPR031649">
    <property type="entry name" value="GPHH_dom"/>
</dbReference>
<comment type="subcellular location">
    <subcellularLocation>
        <location evidence="1 18">Membrane</location>
        <topology evidence="1 18">Multi-pass membrane protein</topology>
    </subcellularLocation>
</comment>
<keyword evidence="3" id="KW-0597">Phosphoprotein</keyword>
<dbReference type="FunFam" id="1.10.287.70:FF:000068">
    <property type="entry name" value="Voltage-dependent N-type calcium channel subunit alpha"/>
    <property type="match status" value="1"/>
</dbReference>
<feature type="transmembrane region" description="Helical" evidence="20">
    <location>
        <begin position="66"/>
        <end position="84"/>
    </location>
</feature>
<evidence type="ECO:0000256" key="18">
    <source>
        <dbReference type="RuleBase" id="RU003808"/>
    </source>
</evidence>
<evidence type="ECO:0000256" key="9">
    <source>
        <dbReference type="ARBA" id="ARBA00022837"/>
    </source>
</evidence>
<accession>A0A8S9Z4Q2</accession>
<evidence type="ECO:0000256" key="19">
    <source>
        <dbReference type="SAM" id="MobiDB-lite"/>
    </source>
</evidence>
<feature type="binding site" evidence="17">
    <location>
        <position position="234"/>
    </location>
    <ligand>
        <name>Ca(2+)</name>
        <dbReference type="ChEBI" id="CHEBI:29108"/>
    </ligand>
</feature>
<feature type="transmembrane region" description="Helical" evidence="20">
    <location>
        <begin position="253"/>
        <end position="275"/>
    </location>
</feature>
<evidence type="ECO:0000256" key="8">
    <source>
        <dbReference type="ARBA" id="ARBA00022737"/>
    </source>
</evidence>
<feature type="region of interest" description="Disordered" evidence="19">
    <location>
        <begin position="1566"/>
        <end position="1589"/>
    </location>
</feature>
<keyword evidence="6 20" id="KW-0812">Transmembrane</keyword>
<dbReference type="GO" id="GO:0046872">
    <property type="term" value="F:metal ion binding"/>
    <property type="evidence" value="ECO:0007669"/>
    <property type="project" value="UniProtKB-KW"/>
</dbReference>
<keyword evidence="8" id="KW-0677">Repeat</keyword>
<evidence type="ECO:0000256" key="4">
    <source>
        <dbReference type="ARBA" id="ARBA00022568"/>
    </source>
</evidence>
<feature type="region of interest" description="Disordered" evidence="19">
    <location>
        <begin position="2044"/>
        <end position="2092"/>
    </location>
</feature>
<feature type="transmembrane region" description="Helical" evidence="20">
    <location>
        <begin position="793"/>
        <end position="812"/>
    </location>
</feature>
<evidence type="ECO:0000256" key="14">
    <source>
        <dbReference type="ARBA" id="ARBA00023180"/>
    </source>
</evidence>
<protein>
    <recommendedName>
        <fullName evidence="16">Voltage-dependent calcium channel type A subunit alpha-1</fullName>
    </recommendedName>
</protein>
<evidence type="ECO:0000256" key="1">
    <source>
        <dbReference type="ARBA" id="ARBA00004141"/>
    </source>
</evidence>
<proteinExistence type="inferred from homology"/>
<evidence type="ECO:0000256" key="12">
    <source>
        <dbReference type="ARBA" id="ARBA00023065"/>
    </source>
</evidence>
<feature type="transmembrane region" description="Helical" evidence="20">
    <location>
        <begin position="38"/>
        <end position="57"/>
    </location>
</feature>
<dbReference type="FunFam" id="1.20.120.350:FF:000001">
    <property type="entry name" value="Voltage-dependent L-type calcium channel subunit alpha"/>
    <property type="match status" value="1"/>
</dbReference>
<evidence type="ECO:0000256" key="20">
    <source>
        <dbReference type="SAM" id="Phobius"/>
    </source>
</evidence>
<feature type="domain" description="Voltage-dependent calcium channel alpha-1 subunit IQ" evidence="22">
    <location>
        <begin position="1515"/>
        <end position="1549"/>
    </location>
</feature>
<dbReference type="Gene3D" id="1.20.120.350">
    <property type="entry name" value="Voltage-gated potassium channels. Chain C"/>
    <property type="match status" value="4"/>
</dbReference>
<feature type="transmembrane region" description="Helical" evidence="20">
    <location>
        <begin position="1268"/>
        <end position="1291"/>
    </location>
</feature>
<feature type="signal peptide" evidence="21">
    <location>
        <begin position="1"/>
        <end position="16"/>
    </location>
</feature>
<dbReference type="Gene3D" id="6.10.250.2500">
    <property type="match status" value="1"/>
</dbReference>
<feature type="binding site" evidence="17">
    <location>
        <position position="590"/>
    </location>
    <ligand>
        <name>Ca(2+)</name>
        <dbReference type="ChEBI" id="CHEBI:29108"/>
    </ligand>
</feature>
<comment type="similarity">
    <text evidence="18">Belongs to the calcium channel alpha-1 subunit (TC 1.A.1.11) family.</text>
</comment>
<feature type="transmembrane region" description="Helical" evidence="20">
    <location>
        <begin position="124"/>
        <end position="143"/>
    </location>
</feature>
<sequence length="2092" mass="237967">MVLLTILANCIVLAMEEHLPSHDKTTLSEALEQTETYFLIIFCVEALLKIVALGFLFHKGAYLRNIWNIIDFIVVVTGLLAYILPNLNQPAVRALRVLRPLKLVTGFESLQIVLKSILRAMAPLLQISLLVLFAITIFAIIGLEFYSGAFHMTCFDLHKPDQLPISLPNRANLVPCSPQNGSLSGAAPRGQPGAFICPENFTCKGYWEGPNYGITSFDNIGFAMLTVFQCITMEGWTEIMYSTDDVIGDRFNYLYFIPLIILGSFFMLNLVLGVLSGEFAKERERVEKRRAFLKLRRQQQTEKEFNGYIDWIQRAEEVILAEDTTTAEERLRIISARRRTEKQRAKKLGKDSGQIDMNFEEAELYEESKGNLFGQSYSELLKRRRERCQGCWRTEKRIRYAIRRMVKSQACYWIVIILVFLNTVCGAIEHHGQPVWLSTFLYYAEFVFLGLFFTEMLLKMYGLKIRIYFESTFNIFDCTVIIGSLFEIIWGFFHTDTSFGISVLRALRLLRIFKVTRYWASLRNLVVSLLNSMRSIISLLFLLFLFILIFALLGMQLFGGDFNFDEGRPTQNFDTFVKALLTVFQILTGEDWNTVMYNGIRAQGGVSGGGGIYAIYFVLVMLVGNYTLLNVFLAIAVDNLANAQELTEAEEEQAKLQEEMQAAEEAINNEGDDAGSGGNSGQLTIGPSPASGNARSPARVCANSCMEAWHPDEKTVNSLVSTGLLRQNGMPADKPNFKCGAHVNFTSLESDDTAKLQDSAQMQQGKPVLPYSSMFIFAPTNAIRRFCHFVVNLRYFDLFIMIVICASSIALAAEDPVSENSRRNTILEHFDYAFTGVFTIELVLKVIDLGVVLHPGSYFRDAWNILDAIVVFFALVAFVVRSTTSLGHTGSSASAKNLNTIKSLRVLRVLRPLKTINRVPKLKAVFDCVVSSLKNVFNILIVYWLFQFIFAVIAVQLFQGKFFYCNDISKMTREECQGQYFEYNDRGEPALQTRKWNSRDFNYDNVIYAMLTLFTVTTGEGWPAVLKHSIDSTIADRGPVADFRQEMAIFYIVFFIVFPFFFVNIFVALIIITFQKQGENELMELEIDKNQKRCIDFAINARPLCRYMPKDRHSVKYRIWRLVVSTPFEYYIMVMIAINTLILMMKYHRQEQKSFTTPSTDTEQQAYHNYCNTLLYFNSAFTVMFSIECVLKIMAFGPKNYFRDRWNIFDFITVIGSITDVLVSELQESAFLSLGFLRLFRAARLIKLLRQGYSIRIIFWTFIQSIKALPYVCLLIAILFFISCIIGMQVFGNIRTDPFSQLNYHNNFKTFGNGLTLLFRCATGENWQEIMLDCTAGKECEGSGDSCGSSFTYPYFVVFNFLCTFLMLNLFVAVIMDNFDYLTRDSSILGPHHLDEFIRVWAEYDPGAKGLIHHKDMYEMLRNMEPPVGFGKNCPYRLAYRKLIRMNMPVDENGCVHFTTTLFALIRESLGIKVGPTETMDQRDNELRATICKMWPVRGRKMLHILVPPDSELVYHKMTVGKIYASLLIIENWRTTRAFQGKGGTAKSASILARFFGAVKKNVHRSGLNSDEEENPSNEHQSLAEIRNGNKRRGSLFQFGMKKNETPKTSVSDIGIVSTKNSVSGHEIRQPQQAVKTGASHLNAGRQSSSLQPRNTEDRLCSDQTSVGLLWKEGHQLDGTQRKKQRVQCITETSLETEDSYQQYEYSSEADETSQVGAACTEPATMYDDATRYPIDFDLRNNRDKQINRYKAISSVPLDDKDFDCLEHAAGAEFLYERGRSSTRLPVSNVTSSLNGGLNRDTECSLYSLRHTGQLDSATSRRKQTQPSIRRGLTFDSTQYTCPDLGRGRLPRRKQSPVKQFSLRNYSQPQGWDEDNYPLSMHFTSGDALADFNEPCDPQWAHEDTGMHYRLPPICETRMRTEMGGMRSHFYSVPPPSEPASSDFPVSFISPQMDFSGEISTGWSPRFTPIPPPTDKPDDFMADRNYDNLGNMGEGSLHQLPQYSLHQVDSEQEQVALPTDFEEQSPYWRDNIYEEFGTYVPPSPDTAPLNVNRPVASTQQEHVSGWPVVDYSPTQSTYEHNVRGGNTGPSAQ</sequence>